<dbReference type="KEGG" id="lpl:CAG17830"/>
<protein>
    <submittedName>
        <fullName evidence="1">Uncharacterized protein</fullName>
    </submittedName>
</protein>
<name>Q6LWH8_LACPL</name>
<dbReference type="EnsemblBacteria" id="CAG17830">
    <property type="protein sequence ID" value="CAG17830"/>
    <property type="gene ID" value="CAG17830"/>
</dbReference>
<keyword evidence="2" id="KW-1185">Reference proteome</keyword>
<sequence length="67" mass="7309">MTAIVRRHWARGNKGLFPAHQALGFVQSINSLKPPRGANIACKALQAPLSRFTVDRQLNSSLLAKIA</sequence>
<geneLocation type="plasmid" evidence="2">
    <name>pWCFS102</name>
</geneLocation>
<organism evidence="1 2">
    <name type="scientific">Lactiplantibacillus plantarum (strain ATCC BAA-793 / NCIMB 8826 / WCFS1)</name>
    <name type="common">Lactobacillus plantarum</name>
    <dbReference type="NCBI Taxonomy" id="220668"/>
    <lineage>
        <taxon>Bacteria</taxon>
        <taxon>Bacillati</taxon>
        <taxon>Bacillota</taxon>
        <taxon>Bacilli</taxon>
        <taxon>Lactobacillales</taxon>
        <taxon>Lactobacillaceae</taxon>
        <taxon>Lactiplantibacillus</taxon>
    </lineage>
</organism>
<dbReference type="HOGENOM" id="CLU_2807092_0_0_9"/>
<proteinExistence type="predicted"/>
<dbReference type="OrthoDB" id="9861718at2"/>
<evidence type="ECO:0000313" key="2">
    <source>
        <dbReference type="Proteomes" id="UP000000432"/>
    </source>
</evidence>
<dbReference type="Proteomes" id="UP000000432">
    <property type="component" value="Plasmid pWCFS102"/>
</dbReference>
<dbReference type="AlphaFoldDB" id="Q6LWH8"/>
<gene>
    <name evidence="1" type="primary">orf3</name>
</gene>
<reference evidence="1 2" key="2">
    <citation type="journal article" date="2005" name="Appl. Environ. Microbiol.">
        <title>Functional analysis of three plasmids from Lactobacillus plantarum.</title>
        <authorList>
            <person name="van Kranenburg R."/>
            <person name="Golic N."/>
            <person name="Bongers R."/>
            <person name="Leer R.J."/>
            <person name="de Vos W.M."/>
            <person name="Siezen R.J."/>
            <person name="Kleerebezem M."/>
        </authorList>
    </citation>
    <scope>NUCLEOTIDE SEQUENCE [LARGE SCALE GENOMIC DNA]</scope>
    <source>
        <strain evidence="2">ATCC BAA-793 / NCIMB 8826 / WCFS1</strain>
    </source>
</reference>
<accession>Q6LWH8</accession>
<dbReference type="EMBL" id="CR377165">
    <property type="protein sequence ID" value="CAG17830.1"/>
    <property type="molecule type" value="Genomic_DNA"/>
</dbReference>
<reference evidence="1 2" key="1">
    <citation type="journal article" date="2003" name="Proc. Natl. Acad. Sci. U.S.A.">
        <title>Complete genome sequence of Lactobacillus plantarum WCFS1.</title>
        <authorList>
            <person name="Kleerebezem M."/>
            <person name="Boekhorst J."/>
            <person name="van Kranenburg R."/>
            <person name="Molenaar D."/>
            <person name="Kuipers O.P."/>
            <person name="Leer R."/>
            <person name="Tarchini R."/>
            <person name="Peters S.A."/>
            <person name="Sandbrink H.M."/>
            <person name="Fiers M.W."/>
            <person name="Stiekema W."/>
            <person name="Lankhorst R.M."/>
            <person name="Bron P.A."/>
            <person name="Hoffer S.M."/>
            <person name="Groot M.N."/>
            <person name="Kerkhoven R."/>
            <person name="de Vries M."/>
            <person name="Ursing B."/>
            <person name="de Vos W.M."/>
            <person name="Siezen R.J."/>
        </authorList>
    </citation>
    <scope>NUCLEOTIDE SEQUENCE [LARGE SCALE GENOMIC DNA]</scope>
    <source>
        <strain evidence="2">ATCC BAA-793 / NCIMB 8826 / WCFS1</strain>
    </source>
</reference>
<evidence type="ECO:0000313" key="1">
    <source>
        <dbReference type="EMBL" id="CAG17830.1"/>
    </source>
</evidence>